<dbReference type="InterPro" id="IPR004360">
    <property type="entry name" value="Glyas_Fos-R_dOase_dom"/>
</dbReference>
<keyword evidence="3" id="KW-0479">Metal-binding</keyword>
<comment type="similarity">
    <text evidence="2 8">Belongs to the extradiol ring-cleavage dioxygenase family.</text>
</comment>
<feature type="domain" description="VOC" evidence="9">
    <location>
        <begin position="5"/>
        <end position="120"/>
    </location>
</feature>
<protein>
    <submittedName>
        <fullName evidence="10">VOC family protein</fullName>
    </submittedName>
</protein>
<evidence type="ECO:0000259" key="9">
    <source>
        <dbReference type="PROSITE" id="PS51819"/>
    </source>
</evidence>
<name>A0ABS0HC32_9SPHN</name>
<evidence type="ECO:0000313" key="10">
    <source>
        <dbReference type="EMBL" id="MBF9149756.1"/>
    </source>
</evidence>
<comment type="cofactor">
    <cofactor evidence="1 8">
        <name>Fe(2+)</name>
        <dbReference type="ChEBI" id="CHEBI:29033"/>
    </cofactor>
</comment>
<evidence type="ECO:0000313" key="11">
    <source>
        <dbReference type="Proteomes" id="UP000600799"/>
    </source>
</evidence>
<accession>A0ABS0HC32</accession>
<evidence type="ECO:0000256" key="7">
    <source>
        <dbReference type="ARBA" id="ARBA00023004"/>
    </source>
</evidence>
<gene>
    <name evidence="10" type="ORF">I2488_01945</name>
</gene>
<evidence type="ECO:0000256" key="6">
    <source>
        <dbReference type="ARBA" id="ARBA00023002"/>
    </source>
</evidence>
<evidence type="ECO:0000256" key="3">
    <source>
        <dbReference type="ARBA" id="ARBA00022723"/>
    </source>
</evidence>
<keyword evidence="11" id="KW-1185">Reference proteome</keyword>
<feature type="domain" description="VOC" evidence="9">
    <location>
        <begin position="143"/>
        <end position="269"/>
    </location>
</feature>
<evidence type="ECO:0000256" key="2">
    <source>
        <dbReference type="ARBA" id="ARBA00008784"/>
    </source>
</evidence>
<dbReference type="PROSITE" id="PS51819">
    <property type="entry name" value="VOC"/>
    <property type="match status" value="2"/>
</dbReference>
<comment type="caution">
    <text evidence="10">The sequence shown here is derived from an EMBL/GenBank/DDBJ whole genome shotgun (WGS) entry which is preliminary data.</text>
</comment>
<evidence type="ECO:0000256" key="1">
    <source>
        <dbReference type="ARBA" id="ARBA00001954"/>
    </source>
</evidence>
<evidence type="ECO:0000256" key="5">
    <source>
        <dbReference type="ARBA" id="ARBA00022964"/>
    </source>
</evidence>
<dbReference type="InterPro" id="IPR000486">
    <property type="entry name" value="Xdiol_ring_cleave_dOase_1/2"/>
</dbReference>
<sequence length="307" mass="33553">MGIKALGYVRIETAKAEAWDHFMTQVVGTMRADAPREGVAAYRIDDRPFRFWVERGEGDQLVAAAYEVGDAAELAALRETIAGLGREIVDGDAEGARARGVTAFFATSDPSGNGLEFFHGDTRDQVAFVSPAGVSGFVTGDMGMGHAVFATPNFDEAHAFYKAIGFHDTDIPRFRFSDDPNDPGMGFAFMHADNGRHHSVAIAEMPVPPSACIHLMLEMKTQSDVGKCYDRMRLNKVPESASIGRHVNDQTFGFYMQTPSGFDIEIGADPLVIDPTNWTPTAHLIPSEWGHVWAWQKALEEQAGEQA</sequence>
<dbReference type="Proteomes" id="UP000600799">
    <property type="component" value="Unassembled WGS sequence"/>
</dbReference>
<dbReference type="PROSITE" id="PS00082">
    <property type="entry name" value="EXTRADIOL_DIOXYGENAS"/>
    <property type="match status" value="1"/>
</dbReference>
<dbReference type="InterPro" id="IPR037523">
    <property type="entry name" value="VOC_core"/>
</dbReference>
<dbReference type="Gene3D" id="3.10.180.10">
    <property type="entry name" value="2,3-Dihydroxybiphenyl 1,2-Dioxygenase, domain 1"/>
    <property type="match status" value="2"/>
</dbReference>
<dbReference type="RefSeq" id="WP_196274116.1">
    <property type="nucleotide sequence ID" value="NZ_JADQDC010000001.1"/>
</dbReference>
<dbReference type="SUPFAM" id="SSF54593">
    <property type="entry name" value="Glyoxalase/Bleomycin resistance protein/Dihydroxybiphenyl dioxygenase"/>
    <property type="match status" value="2"/>
</dbReference>
<evidence type="ECO:0000256" key="4">
    <source>
        <dbReference type="ARBA" id="ARBA00022797"/>
    </source>
</evidence>
<dbReference type="Pfam" id="PF22632">
    <property type="entry name" value="BphC_D1"/>
    <property type="match status" value="1"/>
</dbReference>
<dbReference type="Pfam" id="PF00903">
    <property type="entry name" value="Glyoxalase"/>
    <property type="match status" value="1"/>
</dbReference>
<dbReference type="CDD" id="cd07252">
    <property type="entry name" value="BphC1-RGP6_N_like"/>
    <property type="match status" value="1"/>
</dbReference>
<evidence type="ECO:0000256" key="8">
    <source>
        <dbReference type="RuleBase" id="RU000683"/>
    </source>
</evidence>
<reference evidence="10 11" key="1">
    <citation type="submission" date="2020-11" db="EMBL/GenBank/DDBJ databases">
        <title>The genome sequence of Novosphingobium sp. 1Y9A.</title>
        <authorList>
            <person name="Liu Y."/>
        </authorList>
    </citation>
    <scope>NUCLEOTIDE SEQUENCE [LARGE SCALE GENOMIC DNA]</scope>
    <source>
        <strain evidence="10 11">1Y9A</strain>
    </source>
</reference>
<dbReference type="EMBL" id="JADQDC010000001">
    <property type="protein sequence ID" value="MBF9149756.1"/>
    <property type="molecule type" value="Genomic_DNA"/>
</dbReference>
<keyword evidence="6 8" id="KW-0560">Oxidoreductase</keyword>
<dbReference type="InterPro" id="IPR029068">
    <property type="entry name" value="Glyas_Bleomycin-R_OHBP_Dase"/>
</dbReference>
<keyword evidence="5 8" id="KW-0223">Dioxygenase</keyword>
<keyword evidence="4 8" id="KW-0058">Aromatic hydrocarbons catabolism</keyword>
<proteinExistence type="inferred from homology"/>
<keyword evidence="7 8" id="KW-0408">Iron</keyword>
<organism evidence="10 11">
    <name type="scientific">Novosphingobium jiangmenense</name>
    <dbReference type="NCBI Taxonomy" id="2791981"/>
    <lineage>
        <taxon>Bacteria</taxon>
        <taxon>Pseudomonadati</taxon>
        <taxon>Pseudomonadota</taxon>
        <taxon>Alphaproteobacteria</taxon>
        <taxon>Sphingomonadales</taxon>
        <taxon>Sphingomonadaceae</taxon>
        <taxon>Novosphingobium</taxon>
    </lineage>
</organism>